<sequence length="557" mass="59613">MFIDTEAANRGQAPRVKVTAANGSLAYEDEGSPLMETFVGQDAPPSYLEATTPMPWGQGGEGSRLLEEGRVSVAFTPMREEHKDGKYRRRGCADSLTKKRVFVGLLAIIAIIVVSVIIAALAGRQKEREATPIAVPAQPASSSIPLLPGKPTKPHGKQTFPIRWPSHCGKNNYNVKSEGLNFGSPSSLTIHESIQQLDGPYKRVSGWIHVAPAPSDQAAGTIQAKMSYAVTDTIDVNSIKYEYRPDGLTIGDPTLPDGLDEVNKGSACLGVSVTLYVAAGAKIDNLNIRSSHLGMQVHNGVNFAVTNTTDISLTTGTLDSVSFNSRETHLRTISGSISGKYSLFDLVSIETKSGSVNVNIQPKEAVEGSSPSAVFTANSISGSVRADFERKKIPQRDYQVSINTTVGSVDGTFIHGSRTELMSVEGQINADLLPYSSTSTDEPSILTTKTTDGQTLIKVHSPYHSRKTNPSMMNKMVSTHTSISGAVDLKYPQEWSGHLEGQSFNGTVHLQGKDLELLKQEEREGFNLVEAKKGNGGSTMVFGTVSGGCEVKVGKSG</sequence>
<evidence type="ECO:0000313" key="4">
    <source>
        <dbReference type="Proteomes" id="UP000799753"/>
    </source>
</evidence>
<accession>A0A6A6RQ09</accession>
<gene>
    <name evidence="3" type="ORF">P280DRAFT_509913</name>
</gene>
<evidence type="ECO:0008006" key="5">
    <source>
        <dbReference type="Google" id="ProtNLM"/>
    </source>
</evidence>
<feature type="transmembrane region" description="Helical" evidence="2">
    <location>
        <begin position="101"/>
        <end position="122"/>
    </location>
</feature>
<organism evidence="3 4">
    <name type="scientific">Massarina eburnea CBS 473.64</name>
    <dbReference type="NCBI Taxonomy" id="1395130"/>
    <lineage>
        <taxon>Eukaryota</taxon>
        <taxon>Fungi</taxon>
        <taxon>Dikarya</taxon>
        <taxon>Ascomycota</taxon>
        <taxon>Pezizomycotina</taxon>
        <taxon>Dothideomycetes</taxon>
        <taxon>Pleosporomycetidae</taxon>
        <taxon>Pleosporales</taxon>
        <taxon>Massarineae</taxon>
        <taxon>Massarinaceae</taxon>
        <taxon>Massarina</taxon>
    </lineage>
</organism>
<protein>
    <recommendedName>
        <fullName evidence="5">Adhesin domain-containing protein</fullName>
    </recommendedName>
</protein>
<reference evidence="3" key="1">
    <citation type="journal article" date="2020" name="Stud. Mycol.">
        <title>101 Dothideomycetes genomes: a test case for predicting lifestyles and emergence of pathogens.</title>
        <authorList>
            <person name="Haridas S."/>
            <person name="Albert R."/>
            <person name="Binder M."/>
            <person name="Bloem J."/>
            <person name="Labutti K."/>
            <person name="Salamov A."/>
            <person name="Andreopoulos B."/>
            <person name="Baker S."/>
            <person name="Barry K."/>
            <person name="Bills G."/>
            <person name="Bluhm B."/>
            <person name="Cannon C."/>
            <person name="Castanera R."/>
            <person name="Culley D."/>
            <person name="Daum C."/>
            <person name="Ezra D."/>
            <person name="Gonzalez J."/>
            <person name="Henrissat B."/>
            <person name="Kuo A."/>
            <person name="Liang C."/>
            <person name="Lipzen A."/>
            <person name="Lutzoni F."/>
            <person name="Magnuson J."/>
            <person name="Mondo S."/>
            <person name="Nolan M."/>
            <person name="Ohm R."/>
            <person name="Pangilinan J."/>
            <person name="Park H.-J."/>
            <person name="Ramirez L."/>
            <person name="Alfaro M."/>
            <person name="Sun H."/>
            <person name="Tritt A."/>
            <person name="Yoshinaga Y."/>
            <person name="Zwiers L.-H."/>
            <person name="Turgeon B."/>
            <person name="Goodwin S."/>
            <person name="Spatafora J."/>
            <person name="Crous P."/>
            <person name="Grigoriev I."/>
        </authorList>
    </citation>
    <scope>NUCLEOTIDE SEQUENCE</scope>
    <source>
        <strain evidence="3">CBS 473.64</strain>
    </source>
</reference>
<dbReference type="OrthoDB" id="3539644at2759"/>
<dbReference type="AlphaFoldDB" id="A0A6A6RQ09"/>
<evidence type="ECO:0000256" key="2">
    <source>
        <dbReference type="SAM" id="Phobius"/>
    </source>
</evidence>
<evidence type="ECO:0000313" key="3">
    <source>
        <dbReference type="EMBL" id="KAF2637287.1"/>
    </source>
</evidence>
<dbReference type="Proteomes" id="UP000799753">
    <property type="component" value="Unassembled WGS sequence"/>
</dbReference>
<dbReference type="EMBL" id="MU006794">
    <property type="protein sequence ID" value="KAF2637287.1"/>
    <property type="molecule type" value="Genomic_DNA"/>
</dbReference>
<keyword evidence="2" id="KW-0472">Membrane</keyword>
<evidence type="ECO:0000256" key="1">
    <source>
        <dbReference type="SAM" id="MobiDB-lite"/>
    </source>
</evidence>
<keyword evidence="2" id="KW-1133">Transmembrane helix</keyword>
<proteinExistence type="predicted"/>
<name>A0A6A6RQ09_9PLEO</name>
<keyword evidence="2" id="KW-0812">Transmembrane</keyword>
<feature type="region of interest" description="Disordered" evidence="1">
    <location>
        <begin position="128"/>
        <end position="149"/>
    </location>
</feature>
<keyword evidence="4" id="KW-1185">Reference proteome</keyword>